<feature type="region of interest" description="Disordered" evidence="9">
    <location>
        <begin position="83"/>
        <end position="119"/>
    </location>
</feature>
<dbReference type="Proteomes" id="UP000807159">
    <property type="component" value="Chromosome 16"/>
</dbReference>
<dbReference type="AlphaFoldDB" id="A0A8T2WWD3"/>
<evidence type="ECO:0000256" key="1">
    <source>
        <dbReference type="ARBA" id="ARBA00004123"/>
    </source>
</evidence>
<accession>A0A8T2WWD3</accession>
<comment type="subcellular location">
    <subcellularLocation>
        <location evidence="1">Nucleus</location>
    </subcellularLocation>
</comment>
<evidence type="ECO:0000313" key="12">
    <source>
        <dbReference type="Proteomes" id="UP000807159"/>
    </source>
</evidence>
<comment type="caution">
    <text evidence="11">The sequence shown here is derived from an EMBL/GenBank/DDBJ whole genome shotgun (WGS) entry which is preliminary data.</text>
</comment>
<evidence type="ECO:0000313" key="11">
    <source>
        <dbReference type="EMBL" id="KAH8485060.1"/>
    </source>
</evidence>
<feature type="compositionally biased region" description="Low complexity" evidence="9">
    <location>
        <begin position="148"/>
        <end position="160"/>
    </location>
</feature>
<dbReference type="SUPFAM" id="SSF57667">
    <property type="entry name" value="beta-beta-alpha zinc fingers"/>
    <property type="match status" value="1"/>
</dbReference>
<dbReference type="InterPro" id="IPR052426">
    <property type="entry name" value="Plant_dev_regulator"/>
</dbReference>
<evidence type="ECO:0000256" key="7">
    <source>
        <dbReference type="ARBA" id="ARBA00023242"/>
    </source>
</evidence>
<dbReference type="SMART" id="SM00355">
    <property type="entry name" value="ZnF_C2H2"/>
    <property type="match status" value="1"/>
</dbReference>
<dbReference type="PROSITE" id="PS00028">
    <property type="entry name" value="ZINC_FINGER_C2H2_1"/>
    <property type="match status" value="1"/>
</dbReference>
<dbReference type="InterPro" id="IPR036236">
    <property type="entry name" value="Znf_C2H2_sf"/>
</dbReference>
<feature type="non-terminal residue" evidence="11">
    <location>
        <position position="1"/>
    </location>
</feature>
<proteinExistence type="predicted"/>
<evidence type="ECO:0000259" key="10">
    <source>
        <dbReference type="PROSITE" id="PS50157"/>
    </source>
</evidence>
<evidence type="ECO:0000256" key="8">
    <source>
        <dbReference type="PROSITE-ProRule" id="PRU00042"/>
    </source>
</evidence>
<name>A0A8T2WWD3_POPDE</name>
<keyword evidence="2" id="KW-0479">Metal-binding</keyword>
<reference evidence="11" key="1">
    <citation type="journal article" date="2021" name="J. Hered.">
        <title>Genome Assembly of Salicaceae Populus deltoides (Eastern Cottonwood) I-69 Based on Nanopore Sequencing and Hi-C Technologies.</title>
        <authorList>
            <person name="Bai S."/>
            <person name="Wu H."/>
            <person name="Zhang J."/>
            <person name="Pan Z."/>
            <person name="Zhao W."/>
            <person name="Li Z."/>
            <person name="Tong C."/>
        </authorList>
    </citation>
    <scope>NUCLEOTIDE SEQUENCE</scope>
    <source>
        <tissue evidence="11">Leaf</tissue>
    </source>
</reference>
<evidence type="ECO:0000256" key="2">
    <source>
        <dbReference type="ARBA" id="ARBA00022723"/>
    </source>
</evidence>
<evidence type="ECO:0000256" key="3">
    <source>
        <dbReference type="ARBA" id="ARBA00022771"/>
    </source>
</evidence>
<dbReference type="GO" id="GO:0005634">
    <property type="term" value="C:nucleus"/>
    <property type="evidence" value="ECO:0007669"/>
    <property type="project" value="UniProtKB-SubCell"/>
</dbReference>
<evidence type="ECO:0000256" key="6">
    <source>
        <dbReference type="ARBA" id="ARBA00023163"/>
    </source>
</evidence>
<feature type="domain" description="C2H2-type" evidence="10">
    <location>
        <begin position="64"/>
        <end position="91"/>
    </location>
</feature>
<keyword evidence="6" id="KW-0804">Transcription</keyword>
<feature type="region of interest" description="Disordered" evidence="9">
    <location>
        <begin position="180"/>
        <end position="199"/>
    </location>
</feature>
<dbReference type="PROSITE" id="PS50157">
    <property type="entry name" value="ZINC_FINGER_C2H2_2"/>
    <property type="match status" value="1"/>
</dbReference>
<feature type="compositionally biased region" description="Basic residues" evidence="9">
    <location>
        <begin position="84"/>
        <end position="93"/>
    </location>
</feature>
<keyword evidence="12" id="KW-1185">Reference proteome</keyword>
<keyword evidence="4" id="KW-0862">Zinc</keyword>
<dbReference type="GO" id="GO:0008270">
    <property type="term" value="F:zinc ion binding"/>
    <property type="evidence" value="ECO:0007669"/>
    <property type="project" value="UniProtKB-KW"/>
</dbReference>
<sequence length="309" mass="35214">GESLDIVQHMEQARYWMLTKRKHSLDSHFQASTNPSFDDSWEEQAFAEDAAGPLGGCIWPPRSYSCSFCRREFRSAQALGGHMNVHRRDRARLKQSPSPHNEILHHEHQKPRNHLQNPYTSFGFQYPSQLCTLDYSPNPNSDPGFIPSPTSSSRVSNTSTQENFCDKTISPPFTSFIVEKQQKRSHKSSPPPQTKLAKERCHISALSTEVEQNSRKIESGCRAKVDYVQTDLSVSLNLVVRRTRPSISDCGEEPMSCKKRRIDKSSLPFFLKCNSVDKHHVQSEVFEISPCTVDELDLELRLGDRPKVK</sequence>
<keyword evidence="7" id="KW-0539">Nucleus</keyword>
<evidence type="ECO:0000256" key="4">
    <source>
        <dbReference type="ARBA" id="ARBA00022833"/>
    </source>
</evidence>
<keyword evidence="3 8" id="KW-0863">Zinc-finger</keyword>
<dbReference type="PANTHER" id="PTHR45801:SF101">
    <property type="entry name" value="C2H2-TYPE DOMAIN-CONTAINING PROTEIN"/>
    <property type="match status" value="1"/>
</dbReference>
<protein>
    <recommendedName>
        <fullName evidence="10">C2H2-type domain-containing protein</fullName>
    </recommendedName>
</protein>
<dbReference type="PANTHER" id="PTHR45801">
    <property type="entry name" value="OS07G0101800 PROTEIN"/>
    <property type="match status" value="1"/>
</dbReference>
<gene>
    <name evidence="11" type="ORF">H0E87_026728</name>
</gene>
<keyword evidence="5" id="KW-0805">Transcription regulation</keyword>
<dbReference type="EMBL" id="JACEGQ020000016">
    <property type="protein sequence ID" value="KAH8485060.1"/>
    <property type="molecule type" value="Genomic_DNA"/>
</dbReference>
<dbReference type="InterPro" id="IPR013087">
    <property type="entry name" value="Znf_C2H2_type"/>
</dbReference>
<dbReference type="Gene3D" id="3.30.160.60">
    <property type="entry name" value="Classic Zinc Finger"/>
    <property type="match status" value="1"/>
</dbReference>
<evidence type="ECO:0000256" key="9">
    <source>
        <dbReference type="SAM" id="MobiDB-lite"/>
    </source>
</evidence>
<organism evidence="11 12">
    <name type="scientific">Populus deltoides</name>
    <name type="common">Eastern poplar</name>
    <name type="synonym">Eastern cottonwood</name>
    <dbReference type="NCBI Taxonomy" id="3696"/>
    <lineage>
        <taxon>Eukaryota</taxon>
        <taxon>Viridiplantae</taxon>
        <taxon>Streptophyta</taxon>
        <taxon>Embryophyta</taxon>
        <taxon>Tracheophyta</taxon>
        <taxon>Spermatophyta</taxon>
        <taxon>Magnoliopsida</taxon>
        <taxon>eudicotyledons</taxon>
        <taxon>Gunneridae</taxon>
        <taxon>Pentapetalae</taxon>
        <taxon>rosids</taxon>
        <taxon>fabids</taxon>
        <taxon>Malpighiales</taxon>
        <taxon>Salicaceae</taxon>
        <taxon>Saliceae</taxon>
        <taxon>Populus</taxon>
    </lineage>
</organism>
<evidence type="ECO:0000256" key="5">
    <source>
        <dbReference type="ARBA" id="ARBA00023015"/>
    </source>
</evidence>
<feature type="region of interest" description="Disordered" evidence="9">
    <location>
        <begin position="137"/>
        <end position="164"/>
    </location>
</feature>